<comment type="similarity">
    <text evidence="6">Belongs to the acetyltransferase family. NAA60 subfamily.</text>
</comment>
<evidence type="ECO:0000256" key="7">
    <source>
        <dbReference type="ARBA" id="ARBA00026111"/>
    </source>
</evidence>
<proteinExistence type="inferred from homology"/>
<evidence type="ECO:0000256" key="4">
    <source>
        <dbReference type="ARBA" id="ARBA00022853"/>
    </source>
</evidence>
<dbReference type="SUPFAM" id="SSF55729">
    <property type="entry name" value="Acyl-CoA N-acyltransferases (Nat)"/>
    <property type="match status" value="1"/>
</dbReference>
<feature type="compositionally biased region" description="Low complexity" evidence="11">
    <location>
        <begin position="9"/>
        <end position="24"/>
    </location>
</feature>
<dbReference type="PROSITE" id="PS51186">
    <property type="entry name" value="GNAT"/>
    <property type="match status" value="1"/>
</dbReference>
<keyword evidence="12" id="KW-0812">Transmembrane</keyword>
<dbReference type="CDD" id="cd04301">
    <property type="entry name" value="NAT_SF"/>
    <property type="match status" value="1"/>
</dbReference>
<evidence type="ECO:0000256" key="2">
    <source>
        <dbReference type="ARBA" id="ARBA00022679"/>
    </source>
</evidence>
<gene>
    <name evidence="14" type="ORF">HPP92_014452</name>
</gene>
<keyword evidence="2" id="KW-0808">Transferase</keyword>
<feature type="transmembrane region" description="Helical" evidence="12">
    <location>
        <begin position="47"/>
        <end position="66"/>
    </location>
</feature>
<dbReference type="EC" id="2.3.1.259" evidence="7"/>
<protein>
    <recommendedName>
        <fullName evidence="8">N-alpha-acetyltransferase 60</fullName>
        <ecNumber evidence="7">2.3.1.259</ecNumber>
        <ecNumber evidence="1">2.3.1.48</ecNumber>
    </recommendedName>
</protein>
<dbReference type="PANTHER" id="PTHR14744:SF15">
    <property type="entry name" value="N-ALPHA-ACETYLTRANSFERASE 60"/>
    <property type="match status" value="1"/>
</dbReference>
<dbReference type="InterPro" id="IPR016181">
    <property type="entry name" value="Acyl_CoA_acyltransferase"/>
</dbReference>
<keyword evidence="12" id="KW-0472">Membrane</keyword>
<dbReference type="GO" id="GO:0000139">
    <property type="term" value="C:Golgi membrane"/>
    <property type="evidence" value="ECO:0007669"/>
    <property type="project" value="TreeGrafter"/>
</dbReference>
<comment type="catalytic activity">
    <reaction evidence="10">
        <text>N-terminal L-methionyl-[transmembrane protein] + acetyl-CoA = N-terminal N(alpha)-acetyl-L-methionyl-[transmembrane protein] + CoA + H(+)</text>
        <dbReference type="Rhea" id="RHEA:50604"/>
        <dbReference type="Rhea" id="RHEA-COMP:12745"/>
        <dbReference type="Rhea" id="RHEA-COMP:12746"/>
        <dbReference type="ChEBI" id="CHEBI:15378"/>
        <dbReference type="ChEBI" id="CHEBI:57287"/>
        <dbReference type="ChEBI" id="CHEBI:57288"/>
        <dbReference type="ChEBI" id="CHEBI:64731"/>
        <dbReference type="ChEBI" id="CHEBI:133414"/>
        <dbReference type="EC" id="2.3.1.259"/>
    </reaction>
</comment>
<dbReference type="AlphaFoldDB" id="A0A835QPI3"/>
<dbReference type="InterPro" id="IPR000182">
    <property type="entry name" value="GNAT_dom"/>
</dbReference>
<feature type="transmembrane region" description="Helical" evidence="12">
    <location>
        <begin position="87"/>
        <end position="107"/>
    </location>
</feature>
<dbReference type="Proteomes" id="UP000639772">
    <property type="component" value="Chromosome 7"/>
</dbReference>
<evidence type="ECO:0000313" key="15">
    <source>
        <dbReference type="Proteomes" id="UP000639772"/>
    </source>
</evidence>
<evidence type="ECO:0000256" key="1">
    <source>
        <dbReference type="ARBA" id="ARBA00013184"/>
    </source>
</evidence>
<keyword evidence="3" id="KW-0159">Chromosome partition</keyword>
<comment type="catalytic activity">
    <reaction evidence="9">
        <text>L-lysyl-[protein] + acetyl-CoA = N(6)-acetyl-L-lysyl-[protein] + CoA + H(+)</text>
        <dbReference type="Rhea" id="RHEA:45948"/>
        <dbReference type="Rhea" id="RHEA-COMP:9752"/>
        <dbReference type="Rhea" id="RHEA-COMP:10731"/>
        <dbReference type="ChEBI" id="CHEBI:15378"/>
        <dbReference type="ChEBI" id="CHEBI:29969"/>
        <dbReference type="ChEBI" id="CHEBI:57287"/>
        <dbReference type="ChEBI" id="CHEBI:57288"/>
        <dbReference type="ChEBI" id="CHEBI:61930"/>
        <dbReference type="EC" id="2.3.1.48"/>
    </reaction>
</comment>
<feature type="domain" description="N-acetyltransferase" evidence="13">
    <location>
        <begin position="135"/>
        <end position="305"/>
    </location>
</feature>
<evidence type="ECO:0000259" key="13">
    <source>
        <dbReference type="PROSITE" id="PS51186"/>
    </source>
</evidence>
<dbReference type="GO" id="GO:0120518">
    <property type="term" value="F:protein N-terminal-methionine acetyltransferase activity"/>
    <property type="evidence" value="ECO:0007669"/>
    <property type="project" value="UniProtKB-EC"/>
</dbReference>
<reference evidence="14 15" key="1">
    <citation type="journal article" date="2020" name="Nat. Food">
        <title>A phased Vanilla planifolia genome enables genetic improvement of flavour and production.</title>
        <authorList>
            <person name="Hasing T."/>
            <person name="Tang H."/>
            <person name="Brym M."/>
            <person name="Khazi F."/>
            <person name="Huang T."/>
            <person name="Chambers A.H."/>
        </authorList>
    </citation>
    <scope>NUCLEOTIDE SEQUENCE [LARGE SCALE GENOMIC DNA]</scope>
    <source>
        <tissue evidence="14">Leaf</tissue>
    </source>
</reference>
<dbReference type="FunFam" id="3.40.630.30:FF:000041">
    <property type="entry name" value="Histone acetyltransferase MCC1 isoform A"/>
    <property type="match status" value="1"/>
</dbReference>
<evidence type="ECO:0000256" key="3">
    <source>
        <dbReference type="ARBA" id="ARBA00022829"/>
    </source>
</evidence>
<evidence type="ECO:0000256" key="9">
    <source>
        <dbReference type="ARBA" id="ARBA00048017"/>
    </source>
</evidence>
<dbReference type="GO" id="GO:0004402">
    <property type="term" value="F:histone acetyltransferase activity"/>
    <property type="evidence" value="ECO:0007669"/>
    <property type="project" value="TreeGrafter"/>
</dbReference>
<evidence type="ECO:0000313" key="14">
    <source>
        <dbReference type="EMBL" id="KAG0474766.1"/>
    </source>
</evidence>
<evidence type="ECO:0000256" key="11">
    <source>
        <dbReference type="SAM" id="MobiDB-lite"/>
    </source>
</evidence>
<evidence type="ECO:0000256" key="5">
    <source>
        <dbReference type="ARBA" id="ARBA00023315"/>
    </source>
</evidence>
<organism evidence="14 15">
    <name type="scientific">Vanilla planifolia</name>
    <name type="common">Vanilla</name>
    <dbReference type="NCBI Taxonomy" id="51239"/>
    <lineage>
        <taxon>Eukaryota</taxon>
        <taxon>Viridiplantae</taxon>
        <taxon>Streptophyta</taxon>
        <taxon>Embryophyta</taxon>
        <taxon>Tracheophyta</taxon>
        <taxon>Spermatophyta</taxon>
        <taxon>Magnoliopsida</taxon>
        <taxon>Liliopsida</taxon>
        <taxon>Asparagales</taxon>
        <taxon>Orchidaceae</taxon>
        <taxon>Vanilloideae</taxon>
        <taxon>Vanilleae</taxon>
        <taxon>Vanilla</taxon>
    </lineage>
</organism>
<dbReference type="EMBL" id="JADCNM010000007">
    <property type="protein sequence ID" value="KAG0474766.1"/>
    <property type="molecule type" value="Genomic_DNA"/>
</dbReference>
<evidence type="ECO:0000256" key="6">
    <source>
        <dbReference type="ARBA" id="ARBA00025774"/>
    </source>
</evidence>
<sequence>MPKSMGGLVSQAAESESSSSAVASSEEDDEAIKAEKMIRPRCTVDTSIHLIPLLTLLCFLILYVCSRQTFPKGNASASIDHRLLLRICLTSIYLCLIFQCCGSSTLVDPTEPIFLYKIIGEVVMFDIEISHCPTIIYRPIQSSDLEALSQIHASLFPIRYEREFFINVVNGHGIVSWCAVDIGRPDGNVDELVGFVTTRITTVKESEIDDLIKCDTSRIDQTLVYILTLGVVEQYRNLGIATSLVQEVIKYASRIASCRAVYLHVIAYNQPAIRFYQKMMFMLARRLPKFYYINGQHYDSFLFVYYVNGGRSPCSPMEAIAAIAAYFRGQLRMLTAKLWNRDDKRSSRWSKCTENQSLTQNKRIVIAENSVFQTV</sequence>
<dbReference type="OrthoDB" id="47374at2759"/>
<evidence type="ECO:0000256" key="8">
    <source>
        <dbReference type="ARBA" id="ARBA00026144"/>
    </source>
</evidence>
<evidence type="ECO:0000256" key="10">
    <source>
        <dbReference type="ARBA" id="ARBA00048848"/>
    </source>
</evidence>
<name>A0A835QPI3_VANPL</name>
<dbReference type="Pfam" id="PF00583">
    <property type="entry name" value="Acetyltransf_1"/>
    <property type="match status" value="1"/>
</dbReference>
<keyword evidence="4" id="KW-0156">Chromatin regulator</keyword>
<dbReference type="PANTHER" id="PTHR14744">
    <property type="entry name" value="N-ALPHA-ACETYLTRANSFERASE 60"/>
    <property type="match status" value="1"/>
</dbReference>
<dbReference type="InterPro" id="IPR045141">
    <property type="entry name" value="NAA60-like"/>
</dbReference>
<evidence type="ECO:0000256" key="12">
    <source>
        <dbReference type="SAM" id="Phobius"/>
    </source>
</evidence>
<feature type="region of interest" description="Disordered" evidence="11">
    <location>
        <begin position="1"/>
        <end position="28"/>
    </location>
</feature>
<dbReference type="GO" id="GO:0007059">
    <property type="term" value="P:chromosome segregation"/>
    <property type="evidence" value="ECO:0007669"/>
    <property type="project" value="UniProtKB-KW"/>
</dbReference>
<dbReference type="EC" id="2.3.1.48" evidence="1"/>
<keyword evidence="12" id="KW-1133">Transmembrane helix</keyword>
<accession>A0A835QPI3</accession>
<dbReference type="Gene3D" id="3.40.630.30">
    <property type="match status" value="1"/>
</dbReference>
<keyword evidence="5" id="KW-0012">Acyltransferase</keyword>
<comment type="caution">
    <text evidence="14">The sequence shown here is derived from an EMBL/GenBank/DDBJ whole genome shotgun (WGS) entry which is preliminary data.</text>
</comment>